<protein>
    <submittedName>
        <fullName evidence="1">Toxin-antitoxin system, toxin component, RelE family</fullName>
    </submittedName>
</protein>
<keyword evidence="2" id="KW-1185">Reference proteome</keyword>
<organism evidence="1 2">
    <name type="scientific">Streptococcus criceti HS-6</name>
    <dbReference type="NCBI Taxonomy" id="873449"/>
    <lineage>
        <taxon>Bacteria</taxon>
        <taxon>Bacillati</taxon>
        <taxon>Bacillota</taxon>
        <taxon>Bacilli</taxon>
        <taxon>Lactobacillales</taxon>
        <taxon>Streptococcaceae</taxon>
        <taxon>Streptococcus</taxon>
    </lineage>
</organism>
<accession>G5JMK7</accession>
<gene>
    <name evidence="1" type="ORF">STRCR_1269</name>
</gene>
<evidence type="ECO:0000313" key="1">
    <source>
        <dbReference type="EMBL" id="EHI74648.1"/>
    </source>
</evidence>
<evidence type="ECO:0000313" key="2">
    <source>
        <dbReference type="Proteomes" id="UP000004322"/>
    </source>
</evidence>
<dbReference type="eggNOG" id="COG3668">
    <property type="taxonomic scope" value="Bacteria"/>
</dbReference>
<dbReference type="EMBL" id="AEUV02000002">
    <property type="protein sequence ID" value="EHI74648.1"/>
    <property type="molecule type" value="Genomic_DNA"/>
</dbReference>
<name>G5JMK7_STRCG</name>
<sequence length="69" mass="7900">MEILKLFPEAGFNADEKFGRVITENMTTRGIPLKKDSIALYTIDDNNLVVSISYLFSTKSDYMKLLKHN</sequence>
<proteinExistence type="predicted"/>
<dbReference type="AlphaFoldDB" id="G5JMK7"/>
<reference evidence="1" key="1">
    <citation type="submission" date="2011-07" db="EMBL/GenBank/DDBJ databases">
        <authorList>
            <person name="Stanhope M.J."/>
            <person name="Durkin A.S."/>
            <person name="Hostetler J."/>
            <person name="Kim M."/>
            <person name="Radune D."/>
            <person name="Singh I."/>
            <person name="Town C.D."/>
        </authorList>
    </citation>
    <scope>NUCLEOTIDE SEQUENCE [LARGE SCALE GENOMIC DNA]</scope>
    <source>
        <strain evidence="1">HS-6</strain>
    </source>
</reference>
<comment type="caution">
    <text evidence="1">The sequence shown here is derived from an EMBL/GenBank/DDBJ whole genome shotgun (WGS) entry which is preliminary data.</text>
</comment>
<dbReference type="Proteomes" id="UP000004322">
    <property type="component" value="Unassembled WGS sequence"/>
</dbReference>